<reference evidence="1 2" key="1">
    <citation type="journal article" date="2015" name="Appl. Environ. Microbiol.">
        <title>Three of a Kind: Genetically Similar Tsukamurella Phages TIN2, TIN3, and TIN4.</title>
        <authorList>
            <person name="Dyson Z.A."/>
            <person name="Tucci J."/>
            <person name="Seviour R.J."/>
            <person name="Petrovski S."/>
        </authorList>
    </citation>
    <scope>NUCLEOTIDE SEQUENCE [LARGE SCALE GENOMIC DNA]</scope>
</reference>
<dbReference type="GeneID" id="26631022"/>
<evidence type="ECO:0000313" key="2">
    <source>
        <dbReference type="Proteomes" id="UP000203853"/>
    </source>
</evidence>
<dbReference type="OrthoDB" id="12728at10239"/>
<evidence type="ECO:0000313" key="1">
    <source>
        <dbReference type="EMBL" id="AKJ71751.1"/>
    </source>
</evidence>
<organism evidence="1 2">
    <name type="scientific">Tsukamurella phage TIN2</name>
    <dbReference type="NCBI Taxonomy" id="1636545"/>
    <lineage>
        <taxon>Viruses</taxon>
        <taxon>Duplodnaviria</taxon>
        <taxon>Heunggongvirae</taxon>
        <taxon>Uroviricota</taxon>
        <taxon>Caudoviricetes</taxon>
        <taxon>Tinduovirus</taxon>
        <taxon>Tinduovirus TIN2</taxon>
    </lineage>
</organism>
<protein>
    <submittedName>
        <fullName evidence="1">Uncharacterized protein</fullName>
    </submittedName>
</protein>
<dbReference type="Proteomes" id="UP000203853">
    <property type="component" value="Segment"/>
</dbReference>
<keyword evidence="2" id="KW-1185">Reference proteome</keyword>
<name>A0A0K0N590_9CAUD</name>
<sequence>MSKQDPNSKYVSGFCSNGHCEGTAPVSPSGKHMKVCVKYELCACACHQKFNRMYEMAGEPRRVHQNPNYVPFVGPDLSMYFGRDMPGASLAGGQTSRGAEKRSETAPGLLESARTFTETPSGYRQRGQLETEVQQICNRAMLGEFDEPCTPQFIANLIDPDSPPSTGAIGAVFQRWERLGYAKINHKPLYFKGLTLEGMRDGLEALKRKAKR</sequence>
<dbReference type="RefSeq" id="YP_009204496.1">
    <property type="nucleotide sequence ID" value="NC_028865.1"/>
</dbReference>
<dbReference type="EMBL" id="KR011062">
    <property type="protein sequence ID" value="AKJ71751.1"/>
    <property type="molecule type" value="Genomic_DNA"/>
</dbReference>
<gene>
    <name evidence="1" type="ORF">TIN2_61</name>
</gene>
<accession>A0A0K0N590</accession>
<proteinExistence type="predicted"/>
<dbReference type="KEGG" id="vg:26631022"/>